<gene>
    <name evidence="1" type="ORF">EU556_24255</name>
</gene>
<name>A0A4Z0NZV5_9BACT</name>
<dbReference type="Proteomes" id="UP000298337">
    <property type="component" value="Unassembled WGS sequence"/>
</dbReference>
<organism evidence="1 2">
    <name type="scientific">Hymenobacter fodinae</name>
    <dbReference type="NCBI Taxonomy" id="2510796"/>
    <lineage>
        <taxon>Bacteria</taxon>
        <taxon>Pseudomonadati</taxon>
        <taxon>Bacteroidota</taxon>
        <taxon>Cytophagia</taxon>
        <taxon>Cytophagales</taxon>
        <taxon>Hymenobacteraceae</taxon>
        <taxon>Hymenobacter</taxon>
    </lineage>
</organism>
<keyword evidence="2" id="KW-1185">Reference proteome</keyword>
<evidence type="ECO:0000313" key="2">
    <source>
        <dbReference type="Proteomes" id="UP000298337"/>
    </source>
</evidence>
<proteinExistence type="predicted"/>
<comment type="caution">
    <text evidence="1">The sequence shown here is derived from an EMBL/GenBank/DDBJ whole genome shotgun (WGS) entry which is preliminary data.</text>
</comment>
<accession>A0A4Z0NZV5</accession>
<dbReference type="AlphaFoldDB" id="A0A4Z0NZV5"/>
<dbReference type="EMBL" id="SRLA01000007">
    <property type="protein sequence ID" value="TGE03728.1"/>
    <property type="molecule type" value="Genomic_DNA"/>
</dbReference>
<reference evidence="1 2" key="1">
    <citation type="submission" date="2019-04" db="EMBL/GenBank/DDBJ databases">
        <authorList>
            <person name="Feng G."/>
            <person name="Zhang J."/>
            <person name="Zhu H."/>
        </authorList>
    </citation>
    <scope>NUCLEOTIDE SEQUENCE [LARGE SCALE GENOMIC DNA]</scope>
    <source>
        <strain evidence="1 2">92R-1</strain>
    </source>
</reference>
<evidence type="ECO:0000313" key="1">
    <source>
        <dbReference type="EMBL" id="TGE03728.1"/>
    </source>
</evidence>
<protein>
    <submittedName>
        <fullName evidence="1">Uncharacterized protein</fullName>
    </submittedName>
</protein>
<sequence length="64" mass="7166">MTTAMPAGCSEKQAEENPLRDVSGRLYLVPLNEKYLELPSDSRLNLANPQVLLTMKQTGLCYRP</sequence>